<dbReference type="Pfam" id="PF11784">
    <property type="entry name" value="DUF3320"/>
    <property type="match status" value="1"/>
</dbReference>
<dbReference type="InterPro" id="IPR011335">
    <property type="entry name" value="Restrct_endonuc-II-like"/>
</dbReference>
<dbReference type="PANTHER" id="PTHR10887:SF530">
    <property type="entry name" value="SUPERFAMILY I DNA HELICASES"/>
    <property type="match status" value="1"/>
</dbReference>
<gene>
    <name evidence="6" type="ORF">SMC1_05495</name>
</gene>
<dbReference type="InterPro" id="IPR041679">
    <property type="entry name" value="DNA2/NAM7-like_C"/>
</dbReference>
<comment type="caution">
    <text evidence="6">The sequence shown here is derived from an EMBL/GenBank/DDBJ whole genome shotgun (WGS) entry which is preliminary data.</text>
</comment>
<dbReference type="EMBL" id="QXIY01000021">
    <property type="protein sequence ID" value="RIE16725.1"/>
    <property type="molecule type" value="Genomic_DNA"/>
</dbReference>
<reference evidence="6 7" key="1">
    <citation type="submission" date="2018-09" db="EMBL/GenBank/DDBJ databases">
        <title>Discovery and Ecogenomic Context for Candidatus Cryosericales, a Global Caldiserica Order Active in Thawing Permafrost.</title>
        <authorList>
            <person name="Martinez M.A."/>
            <person name="Woodcroft B.J."/>
            <person name="Ignacio Espinoza J.C."/>
            <person name="Zayed A."/>
            <person name="Singleton C.M."/>
            <person name="Boyd J."/>
            <person name="Li Y.-F."/>
            <person name="Purvine S."/>
            <person name="Maughan H."/>
            <person name="Hodgkins S.B."/>
            <person name="Anderson D."/>
            <person name="Sederholm M."/>
            <person name="Temperton B."/>
            <person name="Saleska S.R."/>
            <person name="Tyson G.W."/>
            <person name="Rich V.I."/>
        </authorList>
    </citation>
    <scope>NUCLEOTIDE SEQUENCE [LARGE SCALE GENOMIC DNA]</scope>
    <source>
        <strain evidence="6 7">SMC1</strain>
    </source>
</reference>
<dbReference type="InterPro" id="IPR041677">
    <property type="entry name" value="DNA2/NAM7_AAA_11"/>
</dbReference>
<dbReference type="InterPro" id="IPR047187">
    <property type="entry name" value="SF1_C_Upf1"/>
</dbReference>
<proteinExistence type="predicted"/>
<evidence type="ECO:0000259" key="4">
    <source>
        <dbReference type="Pfam" id="PF13087"/>
    </source>
</evidence>
<dbReference type="SUPFAM" id="SSF52980">
    <property type="entry name" value="Restriction endonuclease-like"/>
    <property type="match status" value="1"/>
</dbReference>
<feature type="domain" description="DUF3320" evidence="2">
    <location>
        <begin position="1478"/>
        <end position="1517"/>
    </location>
</feature>
<accession>A0A398DNF6</accession>
<dbReference type="PANTHER" id="PTHR10887">
    <property type="entry name" value="DNA2/NAM7 HELICASE FAMILY"/>
    <property type="match status" value="1"/>
</dbReference>
<dbReference type="SUPFAM" id="SSF52540">
    <property type="entry name" value="P-loop containing nucleoside triphosphate hydrolases"/>
    <property type="match status" value="1"/>
</dbReference>
<feature type="domain" description="DNA2/NAM7 helicase-like C-terminal" evidence="4">
    <location>
        <begin position="1059"/>
        <end position="1245"/>
    </location>
</feature>
<dbReference type="InterPro" id="IPR045055">
    <property type="entry name" value="DNA2/NAM7-like"/>
</dbReference>
<dbReference type="InterPro" id="IPR025103">
    <property type="entry name" value="DUF4011"/>
</dbReference>
<dbReference type="CDD" id="cd18808">
    <property type="entry name" value="SF1_C_Upf1"/>
    <property type="match status" value="1"/>
</dbReference>
<dbReference type="Gene3D" id="3.40.50.300">
    <property type="entry name" value="P-loop containing nucleotide triphosphate hydrolases"/>
    <property type="match status" value="3"/>
</dbReference>
<dbReference type="Pfam" id="PF13086">
    <property type="entry name" value="AAA_11"/>
    <property type="match status" value="2"/>
</dbReference>
<dbReference type="Gene3D" id="3.40.960.10">
    <property type="entry name" value="VSR Endonuclease"/>
    <property type="match status" value="1"/>
</dbReference>
<evidence type="ECO:0000259" key="3">
    <source>
        <dbReference type="Pfam" id="PF13086"/>
    </source>
</evidence>
<feature type="domain" description="DNA2/NAM7 helicase helicase" evidence="3">
    <location>
        <begin position="979"/>
        <end position="1021"/>
    </location>
</feature>
<evidence type="ECO:0000256" key="1">
    <source>
        <dbReference type="SAM" id="MobiDB-lite"/>
    </source>
</evidence>
<keyword evidence="7" id="KW-1185">Reference proteome</keyword>
<feature type="region of interest" description="Disordered" evidence="1">
    <location>
        <begin position="74"/>
        <end position="107"/>
    </location>
</feature>
<evidence type="ECO:0000259" key="2">
    <source>
        <dbReference type="Pfam" id="PF11784"/>
    </source>
</evidence>
<dbReference type="InterPro" id="IPR027417">
    <property type="entry name" value="P-loop_NTPase"/>
</dbReference>
<dbReference type="Pfam" id="PF13195">
    <property type="entry name" value="DUF4011"/>
    <property type="match status" value="1"/>
</dbReference>
<protein>
    <submittedName>
        <fullName evidence="6">DUF3320 domain-containing protein</fullName>
    </submittedName>
</protein>
<name>A0A398DNF6_9BACT</name>
<dbReference type="OrthoDB" id="9757917at2"/>
<evidence type="ECO:0000313" key="6">
    <source>
        <dbReference type="EMBL" id="RIE16725.1"/>
    </source>
</evidence>
<evidence type="ECO:0000313" key="7">
    <source>
        <dbReference type="Proteomes" id="UP000266113"/>
    </source>
</evidence>
<dbReference type="RefSeq" id="WP_119085787.1">
    <property type="nucleotide sequence ID" value="NZ_QXIY01000021.1"/>
</dbReference>
<dbReference type="Pfam" id="PF18741">
    <property type="entry name" value="MTES_1575"/>
    <property type="match status" value="1"/>
</dbReference>
<dbReference type="Pfam" id="PF13087">
    <property type="entry name" value="AAA_12"/>
    <property type="match status" value="1"/>
</dbReference>
<dbReference type="FunFam" id="3.40.960.10:FF:000002">
    <property type="entry name" value="DNA helicase related protein"/>
    <property type="match status" value="1"/>
</dbReference>
<sequence length="1666" mass="184528">MDPRLEQKLDDARRSLLDLTMRNRLLNYRPTKARSLRVLGIDPRVAFDVLVNQEKAIVVRGRTDLESVTARGLFDGETNAGRGPSDDPESSHGGIRTSGHLLTDRPPVSLGPLSDIVIPSGNFSAEASYDPQRLAKRLRDLDTDAQSVVEERGYNVLYLALGFLEWCETDAADTTQRAPAVLVPVRLEALQQGRGYQIVWNGDDVVANVSLQAKLREQTIEMPELNSPETAAELDEYYQSVGRAVSDKWRVVDLVELDFFSFARFSLYRDLDPKAWSETAHFERTGLLRSLLLNEPVPGNDGPGFDPETIDEKLHAVDILHVMDADPSQIAVIEDAKTGRSLVVEGPPGTGKSQTIVNIIAELLGNGKKVLFVSQKMAALDVVKQRLDGVGLGTACLELHSDKATKEHFVDQLRKVLENEVCPHTTDIADYDRVDALRAQLGAYARALGDPVGAAKSSVFALFGLKERAVTQLRKSLLPLETQEFDGADTWAANEINIYRQAVLALGRHLESVGSVTENPWRECEVGLLMPNDLPTVGRLLEAAKGAIERAREAMAGLLELGIPATSTFAEVLTSMERSPEAVEAPTLESAVSTSPEWHRGVGASDGLVDAVRHIQAMRSDAELRYEEGLASADVDGAIAPYLWLCETHRYYETFPQRIGRLFSREYRRAHASVLALLVLDEPVCDRRMLELLTRLKDLLKEREWVAGQAGTGTAYFGSAWKGEDSDLEQLARISTWMLRLRAAIDEGRLTPKVLAAVTRPAGERLAQIHDMEQKRQDARSSLLGVCVRVGYDTSTKLVDGTPLGELVRFLDTWIQAVNLLPLWSEYVVARSDCRKALGSTFVETAESGRFLPSELAPYFDACLADTLLRKAFNEHPTLARFSGASHEAAIEEYVRLDRRIIQLNQHRLARLIEDGRPAILANPTHGSEAGVVRGEINRKRRHRPIRSLMREAGSYIQALKPCFLMSPLSVAQFLDPTTASFDCIIFDEASQVKPEEALGALLRGDQLIVMGDTRQLPPTSFFDRMVSDDEIDDEDIADVSAQDIESILHLCKNALPVQCQKSLLWHYRSRHESLIAVSNREFYENRLRVYPSAVDSAPGLGLSFVHVPDGVYDRGRSRTNRIEAAEVARRVVQHYQEHPGLSLGVGTFNTEQQRAIDDELVLLRETNPQLDRFFDRTNPEHCFVKNIETIQGDERDIIFVSVGYGYDESHGFSQNFGPINKLGGERRLNVLMTRARVECVIFANFQAEMIPADGTGKGLSALRAFLQYAATRTLPVTTGTLEDAESPFEDAVGELLQNAGFTIKRQVGCAHFRVDIGVVDPVHPGRYMCGVECDGATYHSARVARDRDRLRQQILEGLGWHIVRVWSTDWFRDRARVRARLLDEVRRIAEHDGDRGRSPEAPGMTGRGAWQTRSSFGARTGQGGPVEGIPASGQAGPQTVAMRPREVENVVVQPYTMCTATRGVFTAIDLREASIVAVASVVVEVVLAEGPIHETEVVKRVRTLWGFQRAGPRIQEKVYRAINYACSWDKARNTMARPQVTYAGLLDTFLDAPIVQKGEYLWPASMGTVAPRRRDDAFLASIELICDEEILAAIVLILESDCSAPIDGLVISCGRVLGIQAVHDQTRERIEGVIRVAVDQKVLCTLANGNVALVSTGPPTFKVED</sequence>
<evidence type="ECO:0000259" key="5">
    <source>
        <dbReference type="Pfam" id="PF18741"/>
    </source>
</evidence>
<dbReference type="GO" id="GO:0004386">
    <property type="term" value="F:helicase activity"/>
    <property type="evidence" value="ECO:0007669"/>
    <property type="project" value="InterPro"/>
</dbReference>
<dbReference type="InterPro" id="IPR049468">
    <property type="entry name" value="Restrct_endonuc-II-like_dom"/>
</dbReference>
<feature type="domain" description="Restriction endonuclease type II-like" evidence="5">
    <location>
        <begin position="1289"/>
        <end position="1385"/>
    </location>
</feature>
<feature type="domain" description="DNA2/NAM7 helicase helicase" evidence="3">
    <location>
        <begin position="326"/>
        <end position="388"/>
    </location>
</feature>
<dbReference type="FunFam" id="3.40.50.300:FF:002063">
    <property type="entry name" value="DNA helicase related protein"/>
    <property type="match status" value="1"/>
</dbReference>
<dbReference type="InterPro" id="IPR021754">
    <property type="entry name" value="DUF3320"/>
</dbReference>
<organism evidence="6 7">
    <name type="scientific">Candidatus Cryosericum septentrionale</name>
    <dbReference type="NCBI Taxonomy" id="2290913"/>
    <lineage>
        <taxon>Bacteria</taxon>
        <taxon>Pseudomonadati</taxon>
        <taxon>Caldisericota/Cryosericota group</taxon>
        <taxon>Candidatus Cryosericota</taxon>
        <taxon>Candidatus Cryosericia</taxon>
        <taxon>Candidatus Cryosericales</taxon>
        <taxon>Candidatus Cryosericaceae</taxon>
        <taxon>Candidatus Cryosericum</taxon>
    </lineage>
</organism>
<dbReference type="Proteomes" id="UP000266113">
    <property type="component" value="Unassembled WGS sequence"/>
</dbReference>